<accession>A0ABT1MTF5</accession>
<keyword evidence="3" id="KW-1185">Reference proteome</keyword>
<feature type="compositionally biased region" description="Pro residues" evidence="1">
    <location>
        <begin position="99"/>
        <end position="115"/>
    </location>
</feature>
<gene>
    <name evidence="2" type="ORF">MLD63_14375</name>
</gene>
<dbReference type="RefSeq" id="WP_255330611.1">
    <property type="nucleotide sequence ID" value="NZ_JAKZEU010000005.1"/>
</dbReference>
<evidence type="ECO:0000256" key="1">
    <source>
        <dbReference type="SAM" id="MobiDB-lite"/>
    </source>
</evidence>
<sequence>MRYEYTVIPAPTRGEKTKGAKTPVDRYAVAFSGELNRLAAEGWEYVRAEVLPSEERTGLTGRTTIYHNILVFRRAMPALDSVAEPAKSRTPQPEYPVEAAPPPAPKTPPATPPVSPQVTDIPAEKPAESTMPRQDQIPRETS</sequence>
<organism evidence="2 3">
    <name type="scientific">Paracoccus albicereus</name>
    <dbReference type="NCBI Taxonomy" id="2922394"/>
    <lineage>
        <taxon>Bacteria</taxon>
        <taxon>Pseudomonadati</taxon>
        <taxon>Pseudomonadota</taxon>
        <taxon>Alphaproteobacteria</taxon>
        <taxon>Rhodobacterales</taxon>
        <taxon>Paracoccaceae</taxon>
        <taxon>Paracoccus</taxon>
    </lineage>
</organism>
<protein>
    <submittedName>
        <fullName evidence="2">DUF4177 domain-containing protein</fullName>
    </submittedName>
</protein>
<dbReference type="EMBL" id="JAKZEU010000005">
    <property type="protein sequence ID" value="MCQ0971605.1"/>
    <property type="molecule type" value="Genomic_DNA"/>
</dbReference>
<name>A0ABT1MTF5_9RHOB</name>
<comment type="caution">
    <text evidence="2">The sequence shown here is derived from an EMBL/GenBank/DDBJ whole genome shotgun (WGS) entry which is preliminary data.</text>
</comment>
<evidence type="ECO:0000313" key="2">
    <source>
        <dbReference type="EMBL" id="MCQ0971605.1"/>
    </source>
</evidence>
<dbReference type="Proteomes" id="UP001203945">
    <property type="component" value="Unassembled WGS sequence"/>
</dbReference>
<reference evidence="2 3" key="1">
    <citation type="submission" date="2022-03" db="EMBL/GenBank/DDBJ databases">
        <authorList>
            <person name="He Y."/>
        </authorList>
    </citation>
    <scope>NUCLEOTIDE SEQUENCE [LARGE SCALE GENOMIC DNA]</scope>
    <source>
        <strain evidence="2 3">TK19116</strain>
    </source>
</reference>
<proteinExistence type="predicted"/>
<evidence type="ECO:0000313" key="3">
    <source>
        <dbReference type="Proteomes" id="UP001203945"/>
    </source>
</evidence>
<feature type="region of interest" description="Disordered" evidence="1">
    <location>
        <begin position="82"/>
        <end position="142"/>
    </location>
</feature>